<accession>A0A934NFQ6</accession>
<organism evidence="1 2">
    <name type="scientific">Candidatus Amunia macphersoniae</name>
    <dbReference type="NCBI Taxonomy" id="3127014"/>
    <lineage>
        <taxon>Bacteria</taxon>
        <taxon>Bacillati</taxon>
        <taxon>Candidatus Dormiibacterota</taxon>
        <taxon>Candidatus Dormibacteria</taxon>
        <taxon>Candidatus Aeolococcales</taxon>
        <taxon>Candidatus Aeolococcaceae</taxon>
        <taxon>Candidatus Amunia</taxon>
    </lineage>
</organism>
<proteinExistence type="predicted"/>
<gene>
    <name evidence="1" type="ORF">JF887_03095</name>
</gene>
<dbReference type="AlphaFoldDB" id="A0A934NFQ6"/>
<dbReference type="EMBL" id="JAEKNN010000012">
    <property type="protein sequence ID" value="MBJ7608406.1"/>
    <property type="molecule type" value="Genomic_DNA"/>
</dbReference>
<protein>
    <submittedName>
        <fullName evidence="1">Uncharacterized protein</fullName>
    </submittedName>
</protein>
<dbReference type="Proteomes" id="UP000614410">
    <property type="component" value="Unassembled WGS sequence"/>
</dbReference>
<reference evidence="1 2" key="1">
    <citation type="submission" date="2020-10" db="EMBL/GenBank/DDBJ databases">
        <title>Ca. Dormibacterota MAGs.</title>
        <authorList>
            <person name="Montgomery K."/>
        </authorList>
    </citation>
    <scope>NUCLEOTIDE SEQUENCE [LARGE SCALE GENOMIC DNA]</scope>
    <source>
        <strain evidence="1">Mitchell_Peninsula_5</strain>
    </source>
</reference>
<evidence type="ECO:0000313" key="1">
    <source>
        <dbReference type="EMBL" id="MBJ7608406.1"/>
    </source>
</evidence>
<evidence type="ECO:0000313" key="2">
    <source>
        <dbReference type="Proteomes" id="UP000614410"/>
    </source>
</evidence>
<sequence>MPVTDPVAVIEAATVEAVETGHDLRGFTRRTGSFGYRFEARCVRCDLRIAVARTQGQWAYQHPLAECAGEGT</sequence>
<comment type="caution">
    <text evidence="1">The sequence shown here is derived from an EMBL/GenBank/DDBJ whole genome shotgun (WGS) entry which is preliminary data.</text>
</comment>
<name>A0A934NFQ6_9BACT</name>